<evidence type="ECO:0000259" key="7">
    <source>
        <dbReference type="Pfam" id="PF02687"/>
    </source>
</evidence>
<dbReference type="EMBL" id="CP011020">
    <property type="protein sequence ID" value="AKJ99296.1"/>
    <property type="molecule type" value="Genomic_DNA"/>
</dbReference>
<evidence type="ECO:0000256" key="4">
    <source>
        <dbReference type="ARBA" id="ARBA00022989"/>
    </source>
</evidence>
<gene>
    <name evidence="9" type="ORF">VM99_14900</name>
</gene>
<dbReference type="InterPro" id="IPR038766">
    <property type="entry name" value="Membrane_comp_ABC_pdt"/>
</dbReference>
<dbReference type="PANTHER" id="PTHR30287:SF2">
    <property type="entry name" value="BLL1001 PROTEIN"/>
    <property type="match status" value="1"/>
</dbReference>
<evidence type="ECO:0000256" key="1">
    <source>
        <dbReference type="ARBA" id="ARBA00004651"/>
    </source>
</evidence>
<dbReference type="InterPro" id="IPR003838">
    <property type="entry name" value="ABC3_permease_C"/>
</dbReference>
<accession>A0A0G3GKK3</accession>
<dbReference type="AlphaFoldDB" id="A0A0G3GKK3"/>
<keyword evidence="2" id="KW-1003">Cell membrane</keyword>
<dbReference type="PATRIC" id="fig|587753.11.peg.3051"/>
<feature type="transmembrane region" description="Helical" evidence="6">
    <location>
        <begin position="461"/>
        <end position="479"/>
    </location>
</feature>
<dbReference type="InterPro" id="IPR025857">
    <property type="entry name" value="MacB_PCD"/>
</dbReference>
<feature type="domain" description="ABC3 transporter permease C-terminal" evidence="7">
    <location>
        <begin position="695"/>
        <end position="812"/>
    </location>
</feature>
<dbReference type="Proteomes" id="UP000035212">
    <property type="component" value="Chromosome"/>
</dbReference>
<comment type="subcellular location">
    <subcellularLocation>
        <location evidence="1">Cell membrane</location>
        <topology evidence="1">Multi-pass membrane protein</topology>
    </subcellularLocation>
</comment>
<dbReference type="GO" id="GO:0005886">
    <property type="term" value="C:plasma membrane"/>
    <property type="evidence" value="ECO:0007669"/>
    <property type="project" value="UniProtKB-SubCell"/>
</dbReference>
<evidence type="ECO:0000256" key="5">
    <source>
        <dbReference type="ARBA" id="ARBA00023136"/>
    </source>
</evidence>
<feature type="transmembrane region" description="Helical" evidence="6">
    <location>
        <begin position="390"/>
        <end position="407"/>
    </location>
</feature>
<evidence type="ECO:0000256" key="2">
    <source>
        <dbReference type="ARBA" id="ARBA00022475"/>
    </source>
</evidence>
<feature type="transmembrane region" description="Helical" evidence="6">
    <location>
        <begin position="285"/>
        <end position="312"/>
    </location>
</feature>
<reference evidence="9 10" key="1">
    <citation type="journal article" date="2015" name="Stand. Genomic Sci.">
        <title>Complete genome of Pseudomonas chlororaphis strain UFB2, a soil bacterium with antibacterial activity against bacterial canker pathogen of tomato.</title>
        <authorList>
            <person name="Deng P."/>
            <person name="Wang X."/>
            <person name="Baird S.M."/>
            <person name="Lu S.E."/>
        </authorList>
    </citation>
    <scope>NUCLEOTIDE SEQUENCE [LARGE SCALE GENOMIC DNA]</scope>
    <source>
        <strain evidence="9 10">UFB2</strain>
    </source>
</reference>
<feature type="transmembrane region" description="Helical" evidence="6">
    <location>
        <begin position="741"/>
        <end position="761"/>
    </location>
</feature>
<keyword evidence="3 6" id="KW-0812">Transmembrane</keyword>
<evidence type="ECO:0000256" key="6">
    <source>
        <dbReference type="SAM" id="Phobius"/>
    </source>
</evidence>
<name>A0A0G3GKK3_9PSED</name>
<dbReference type="Pfam" id="PF02687">
    <property type="entry name" value="FtsX"/>
    <property type="match status" value="2"/>
</dbReference>
<proteinExistence type="predicted"/>
<keyword evidence="5 6" id="KW-0472">Membrane</keyword>
<feature type="transmembrane region" description="Helical" evidence="6">
    <location>
        <begin position="687"/>
        <end position="710"/>
    </location>
</feature>
<protein>
    <submittedName>
        <fullName evidence="9">ABC transporter permease</fullName>
    </submittedName>
</protein>
<feature type="transmembrane region" description="Helical" evidence="6">
    <location>
        <begin position="244"/>
        <end position="265"/>
    </location>
</feature>
<feature type="domain" description="ABC3 transporter permease C-terminal" evidence="7">
    <location>
        <begin position="245"/>
        <end position="368"/>
    </location>
</feature>
<feature type="domain" description="MacB-like periplasmic core" evidence="8">
    <location>
        <begin position="464"/>
        <end position="630"/>
    </location>
</feature>
<keyword evidence="4 6" id="KW-1133">Transmembrane helix</keyword>
<organism evidence="9 10">
    <name type="scientific">Pseudomonas chlororaphis</name>
    <dbReference type="NCBI Taxonomy" id="587753"/>
    <lineage>
        <taxon>Bacteria</taxon>
        <taxon>Pseudomonadati</taxon>
        <taxon>Pseudomonadota</taxon>
        <taxon>Gammaproteobacteria</taxon>
        <taxon>Pseudomonadales</taxon>
        <taxon>Pseudomonadaceae</taxon>
        <taxon>Pseudomonas</taxon>
    </lineage>
</organism>
<evidence type="ECO:0000313" key="9">
    <source>
        <dbReference type="EMBL" id="AKJ99296.1"/>
    </source>
</evidence>
<evidence type="ECO:0000256" key="3">
    <source>
        <dbReference type="ARBA" id="ARBA00022692"/>
    </source>
</evidence>
<dbReference type="PANTHER" id="PTHR30287">
    <property type="entry name" value="MEMBRANE COMPONENT OF PREDICTED ABC SUPERFAMILY METABOLITE UPTAKE TRANSPORTER"/>
    <property type="match status" value="1"/>
</dbReference>
<dbReference type="Pfam" id="PF12704">
    <property type="entry name" value="MacB_PCD"/>
    <property type="match status" value="1"/>
</dbReference>
<feature type="transmembrane region" description="Helical" evidence="6">
    <location>
        <begin position="340"/>
        <end position="362"/>
    </location>
</feature>
<sequence>MMIFLQTLKALLSHWRRHPVQFFSVLTGLWLATSLLTGVLALNSQARDSYARASQLIGGEPQASLSAPGGGPFPQQWFVDLRRQGWPVSPVVQARVNLEGHDDLRLQLMGIDPVSLPPGAALAGQARDMSEVVAFFSDPGRTWIAPQTLQALGMGEGDRPRTVDGRSLPPLHVQPDMAPGMLLMDIGFAQQALGLPDQVSRLLLPAAFNAALPEAFNGRLQFKRADEENNLSRLTESFHLNLDALGFLSFVVGLFIAHAAIGLALEQRRGLLRTLRACGVSARRLVASLALELGVLALLGGVAGVLSGYWLASLLLPDVAASLRGLYGAEVAGHLNLSPWWWLSGIGLSLLGALLAGADSLLRAARLPLLALANPQAWHQAHARRLRRQGWIAALVASIGASALIWGDSLASGFVLMTALLLGAALALPVLLNGALDGLLRRSRSVLGQWFLADCRQQLPTLSLALMALLLALAANIGAGSMTSGFRQTFNHWLEQRLTSELYVSPQTPLQAAALHAWLKQQPAVTAVLPNWQVSVPLRGWPTDLFGIIDHPAYRQHWPLLEASDGDPWAQLADADTLMLSEQLARRLKVTIGERLTLPTPQGPWTPRIVGIYADYGNPKGHVLINADHLLAHWPHLTPYRFNLRIEPSAIPALVNALQSRFHLDDSRIVDQARLKGWSTQVFERTFAATAALNSLTLAVAGVALFISLLTQSQSRLGQLAPLWALGVTRRQLMLLNLGQTWLLALLTLVLALPLGIALAWCLDTVINVQAFGWRLPLQVFPLQLAQLLALAMFATLLASAWPLYALYRTQPADLLRHFSEEGP</sequence>
<feature type="transmembrane region" description="Helical" evidence="6">
    <location>
        <begin position="781"/>
        <end position="808"/>
    </location>
</feature>
<evidence type="ECO:0000313" key="10">
    <source>
        <dbReference type="Proteomes" id="UP000035212"/>
    </source>
</evidence>
<reference evidence="10" key="2">
    <citation type="submission" date="2015-03" db="EMBL/GenBank/DDBJ databases">
        <authorList>
            <person name="Deng P."/>
            <person name="Lu S."/>
        </authorList>
    </citation>
    <scope>NUCLEOTIDE SEQUENCE [LARGE SCALE GENOMIC DNA]</scope>
    <source>
        <strain evidence="10">UFB2</strain>
    </source>
</reference>
<evidence type="ECO:0000259" key="8">
    <source>
        <dbReference type="Pfam" id="PF12704"/>
    </source>
</evidence>
<feature type="transmembrane region" description="Helical" evidence="6">
    <location>
        <begin position="413"/>
        <end position="440"/>
    </location>
</feature>